<dbReference type="Pfam" id="PF02749">
    <property type="entry name" value="QRPTase_N"/>
    <property type="match status" value="1"/>
</dbReference>
<evidence type="ECO:0000256" key="6">
    <source>
        <dbReference type="ARBA" id="ARBA00022642"/>
    </source>
</evidence>
<evidence type="ECO:0000256" key="8">
    <source>
        <dbReference type="ARBA" id="ARBA00022679"/>
    </source>
</evidence>
<dbReference type="NCBIfam" id="TIGR00078">
    <property type="entry name" value="nadC"/>
    <property type="match status" value="1"/>
</dbReference>
<keyword evidence="16" id="KW-1185">Reference proteome</keyword>
<comment type="pathway">
    <text evidence="2">Cofactor biosynthesis; NAD(+) biosynthesis; nicotinate D-ribonucleotide from quinolinate: step 1/1.</text>
</comment>
<dbReference type="FunFam" id="3.90.1170.20:FF:000001">
    <property type="entry name" value="Nicotinate-nucleotide diphosphorylase (Carboxylating)"/>
    <property type="match status" value="1"/>
</dbReference>
<evidence type="ECO:0000256" key="1">
    <source>
        <dbReference type="ARBA" id="ARBA00003237"/>
    </source>
</evidence>
<comment type="catalytic activity">
    <reaction evidence="10">
        <text>nicotinate beta-D-ribonucleotide + CO2 + diphosphate = quinolinate + 5-phospho-alpha-D-ribose 1-diphosphate + 2 H(+)</text>
        <dbReference type="Rhea" id="RHEA:12733"/>
        <dbReference type="ChEBI" id="CHEBI:15378"/>
        <dbReference type="ChEBI" id="CHEBI:16526"/>
        <dbReference type="ChEBI" id="CHEBI:29959"/>
        <dbReference type="ChEBI" id="CHEBI:33019"/>
        <dbReference type="ChEBI" id="CHEBI:57502"/>
        <dbReference type="ChEBI" id="CHEBI:58017"/>
        <dbReference type="EC" id="2.4.2.19"/>
    </reaction>
</comment>
<evidence type="ECO:0000313" key="16">
    <source>
        <dbReference type="Proteomes" id="UP000317315"/>
    </source>
</evidence>
<feature type="domain" description="Quinolinate phosphoribosyl transferase N-terminal" evidence="14">
    <location>
        <begin position="23"/>
        <end position="106"/>
    </location>
</feature>
<feature type="domain" description="Quinolinate phosphoribosyl transferase C-terminal" evidence="13">
    <location>
        <begin position="108"/>
        <end position="278"/>
    </location>
</feature>
<sequence length="282" mass="31902">MNELYVKNLILNFLNEDLGYLGDITTSSLSDISGKACLIAKEGGIFCGAPFFEMVYRVLSKEISFNWYIEEGKPFKKGDVICEMEGNLKVILTGERTSLNIVQRLSGIATETRKYVDGLKGSKIKLLDTRKTTPGLRVLEKYATKVGGALNHRFGLYDAVMVKDNHIKAFGSIERAVREISKNIPVTTKIEVEVENMEQIEDLIKVIELVDIVMLDNWRDEDVEKGVKRIKEKKEEVRIELSGGITIDRLPKIRNLPVDFVSTSKIVTAARWIDLSLEVEWT</sequence>
<evidence type="ECO:0000259" key="13">
    <source>
        <dbReference type="Pfam" id="PF01729"/>
    </source>
</evidence>
<dbReference type="GO" id="GO:0034213">
    <property type="term" value="P:quinolinate catabolic process"/>
    <property type="evidence" value="ECO:0007669"/>
    <property type="project" value="TreeGrafter"/>
</dbReference>
<dbReference type="InterPro" id="IPR027277">
    <property type="entry name" value="NadC/ModD"/>
</dbReference>
<comment type="similarity">
    <text evidence="3 12">Belongs to the NadC/ModD family.</text>
</comment>
<comment type="function">
    <text evidence="1">Involved in the catabolism of quinolinic acid (QA).</text>
</comment>
<dbReference type="CDD" id="cd01572">
    <property type="entry name" value="QPRTase"/>
    <property type="match status" value="1"/>
</dbReference>
<evidence type="ECO:0000256" key="5">
    <source>
        <dbReference type="ARBA" id="ARBA00011944"/>
    </source>
</evidence>
<evidence type="ECO:0000256" key="11">
    <source>
        <dbReference type="ARBA" id="ARBA00069173"/>
    </source>
</evidence>
<dbReference type="InterPro" id="IPR022412">
    <property type="entry name" value="Quinolinate_PRibosylTrfase_N"/>
</dbReference>
<dbReference type="Gene3D" id="3.90.1170.20">
    <property type="entry name" value="Quinolinate phosphoribosyl transferase, N-terminal domain"/>
    <property type="match status" value="1"/>
</dbReference>
<evidence type="ECO:0000256" key="7">
    <source>
        <dbReference type="ARBA" id="ARBA00022676"/>
    </source>
</evidence>
<keyword evidence="8 12" id="KW-0808">Transferase</keyword>
<comment type="subunit">
    <text evidence="4">Hexamer formed by 3 homodimers.</text>
</comment>
<evidence type="ECO:0000313" key="15">
    <source>
        <dbReference type="EMBL" id="SMO45760.1"/>
    </source>
</evidence>
<dbReference type="GO" id="GO:0004514">
    <property type="term" value="F:nicotinate-nucleotide diphosphorylase (carboxylating) activity"/>
    <property type="evidence" value="ECO:0007669"/>
    <property type="project" value="UniProtKB-EC"/>
</dbReference>
<evidence type="ECO:0000256" key="9">
    <source>
        <dbReference type="ARBA" id="ARBA00033102"/>
    </source>
</evidence>
<dbReference type="RefSeq" id="WP_142934393.1">
    <property type="nucleotide sequence ID" value="NZ_FXTM01000005.1"/>
</dbReference>
<evidence type="ECO:0000256" key="2">
    <source>
        <dbReference type="ARBA" id="ARBA00004893"/>
    </source>
</evidence>
<organism evidence="15 16">
    <name type="scientific">Balnearium lithotrophicum</name>
    <dbReference type="NCBI Taxonomy" id="223788"/>
    <lineage>
        <taxon>Bacteria</taxon>
        <taxon>Pseudomonadati</taxon>
        <taxon>Aquificota</taxon>
        <taxon>Aquificia</taxon>
        <taxon>Desulfurobacteriales</taxon>
        <taxon>Desulfurobacteriaceae</taxon>
        <taxon>Balnearium</taxon>
    </lineage>
</organism>
<dbReference type="InterPro" id="IPR004393">
    <property type="entry name" value="NadC"/>
</dbReference>
<dbReference type="EC" id="2.4.2.19" evidence="5"/>
<evidence type="ECO:0000259" key="14">
    <source>
        <dbReference type="Pfam" id="PF02749"/>
    </source>
</evidence>
<keyword evidence="7 12" id="KW-0328">Glycosyltransferase</keyword>
<dbReference type="PIRSF" id="PIRSF006250">
    <property type="entry name" value="NadC_ModD"/>
    <property type="match status" value="1"/>
</dbReference>
<gene>
    <name evidence="15" type="ORF">SAMN06269117_10538</name>
</gene>
<protein>
    <recommendedName>
        <fullName evidence="11">Probable nicotinate-nucleotide pyrophosphorylase [carboxylating]</fullName>
        <ecNumber evidence="5">2.4.2.19</ecNumber>
    </recommendedName>
    <alternativeName>
        <fullName evidence="9">Quinolinate phosphoribosyltransferase [decarboxylating]</fullName>
    </alternativeName>
</protein>
<dbReference type="PANTHER" id="PTHR32179">
    <property type="entry name" value="NICOTINATE-NUCLEOTIDE PYROPHOSPHORYLASE [CARBOXYLATING]"/>
    <property type="match status" value="1"/>
</dbReference>
<dbReference type="InterPro" id="IPR013785">
    <property type="entry name" value="Aldolase_TIM"/>
</dbReference>
<dbReference type="GO" id="GO:0005737">
    <property type="term" value="C:cytoplasm"/>
    <property type="evidence" value="ECO:0007669"/>
    <property type="project" value="TreeGrafter"/>
</dbReference>
<dbReference type="Gene3D" id="3.20.20.70">
    <property type="entry name" value="Aldolase class I"/>
    <property type="match status" value="1"/>
</dbReference>
<dbReference type="UniPathway" id="UPA00253">
    <property type="reaction ID" value="UER00331"/>
</dbReference>
<dbReference type="InterPro" id="IPR037128">
    <property type="entry name" value="Quinolinate_PRibosylTase_N_sf"/>
</dbReference>
<evidence type="ECO:0000256" key="10">
    <source>
        <dbReference type="ARBA" id="ARBA00047445"/>
    </source>
</evidence>
<dbReference type="InterPro" id="IPR002638">
    <property type="entry name" value="Quinolinate_PRibosylTrfase_C"/>
</dbReference>
<dbReference type="SUPFAM" id="SSF54675">
    <property type="entry name" value="Nicotinate/Quinolinate PRTase N-terminal domain-like"/>
    <property type="match status" value="1"/>
</dbReference>
<dbReference type="GO" id="GO:0009435">
    <property type="term" value="P:NAD+ biosynthetic process"/>
    <property type="evidence" value="ECO:0007669"/>
    <property type="project" value="UniProtKB-UniPathway"/>
</dbReference>
<dbReference type="Pfam" id="PF01729">
    <property type="entry name" value="QRPTase_C"/>
    <property type="match status" value="1"/>
</dbReference>
<dbReference type="SUPFAM" id="SSF51690">
    <property type="entry name" value="Nicotinate/Quinolinate PRTase C-terminal domain-like"/>
    <property type="match status" value="1"/>
</dbReference>
<dbReference type="OrthoDB" id="9782546at2"/>
<proteinExistence type="inferred from homology"/>
<dbReference type="FunFam" id="3.20.20.70:FF:000030">
    <property type="entry name" value="Nicotinate-nucleotide pyrophosphorylase, carboxylating"/>
    <property type="match status" value="1"/>
</dbReference>
<evidence type="ECO:0000256" key="3">
    <source>
        <dbReference type="ARBA" id="ARBA00009400"/>
    </source>
</evidence>
<dbReference type="PANTHER" id="PTHR32179:SF3">
    <property type="entry name" value="NICOTINATE-NUCLEOTIDE PYROPHOSPHORYLASE [CARBOXYLATING]"/>
    <property type="match status" value="1"/>
</dbReference>
<name>A0A521BGB3_9BACT</name>
<dbReference type="EMBL" id="FXTM01000005">
    <property type="protein sequence ID" value="SMO45760.1"/>
    <property type="molecule type" value="Genomic_DNA"/>
</dbReference>
<dbReference type="Proteomes" id="UP000317315">
    <property type="component" value="Unassembled WGS sequence"/>
</dbReference>
<dbReference type="InterPro" id="IPR036068">
    <property type="entry name" value="Nicotinate_pribotase-like_C"/>
</dbReference>
<evidence type="ECO:0000256" key="12">
    <source>
        <dbReference type="PIRNR" id="PIRNR006250"/>
    </source>
</evidence>
<evidence type="ECO:0000256" key="4">
    <source>
        <dbReference type="ARBA" id="ARBA00011218"/>
    </source>
</evidence>
<accession>A0A521BGB3</accession>
<dbReference type="AlphaFoldDB" id="A0A521BGB3"/>
<keyword evidence="6" id="KW-0662">Pyridine nucleotide biosynthesis</keyword>
<reference evidence="15 16" key="1">
    <citation type="submission" date="2017-05" db="EMBL/GenBank/DDBJ databases">
        <authorList>
            <person name="Varghese N."/>
            <person name="Submissions S."/>
        </authorList>
    </citation>
    <scope>NUCLEOTIDE SEQUENCE [LARGE SCALE GENOMIC DNA]</scope>
    <source>
        <strain evidence="15 16">DSM 16304</strain>
    </source>
</reference>